<name>A0A2N5U3U5_9BASI</name>
<dbReference type="Proteomes" id="UP000235392">
    <property type="component" value="Unassembled WGS sequence"/>
</dbReference>
<sequence length="77" mass="8949">MYMIFETALPPSNQIGFIGDNFNFQHGPMPQDYFQNELHHKHKKTNFINFFGQTIQESPTRSPDATTQGQAIRESQF</sequence>
<protein>
    <submittedName>
        <fullName evidence="2">Uncharacterized protein</fullName>
    </submittedName>
</protein>
<evidence type="ECO:0000256" key="1">
    <source>
        <dbReference type="SAM" id="MobiDB-lite"/>
    </source>
</evidence>
<proteinExistence type="predicted"/>
<evidence type="ECO:0000313" key="2">
    <source>
        <dbReference type="EMBL" id="PLW32423.1"/>
    </source>
</evidence>
<evidence type="ECO:0000313" key="3">
    <source>
        <dbReference type="Proteomes" id="UP000235392"/>
    </source>
</evidence>
<dbReference type="AlphaFoldDB" id="A0A2N5U3U5"/>
<accession>A0A2N5U3U5</accession>
<organism evidence="2 3">
    <name type="scientific">Puccinia coronata f. sp. avenae</name>
    <dbReference type="NCBI Taxonomy" id="200324"/>
    <lineage>
        <taxon>Eukaryota</taxon>
        <taxon>Fungi</taxon>
        <taxon>Dikarya</taxon>
        <taxon>Basidiomycota</taxon>
        <taxon>Pucciniomycotina</taxon>
        <taxon>Pucciniomycetes</taxon>
        <taxon>Pucciniales</taxon>
        <taxon>Pucciniaceae</taxon>
        <taxon>Puccinia</taxon>
    </lineage>
</organism>
<feature type="region of interest" description="Disordered" evidence="1">
    <location>
        <begin position="56"/>
        <end position="77"/>
    </location>
</feature>
<dbReference type="EMBL" id="PGCI01000243">
    <property type="protein sequence ID" value="PLW32423.1"/>
    <property type="molecule type" value="Genomic_DNA"/>
</dbReference>
<comment type="caution">
    <text evidence="2">The sequence shown here is derived from an EMBL/GenBank/DDBJ whole genome shotgun (WGS) entry which is preliminary data.</text>
</comment>
<reference evidence="2 3" key="1">
    <citation type="submission" date="2017-11" db="EMBL/GenBank/DDBJ databases">
        <title>De novo assembly and phasing of dikaryotic genomes from two isolates of Puccinia coronata f. sp. avenae, the causal agent of oat crown rust.</title>
        <authorList>
            <person name="Miller M.E."/>
            <person name="Zhang Y."/>
            <person name="Omidvar V."/>
            <person name="Sperschneider J."/>
            <person name="Schwessinger B."/>
            <person name="Raley C."/>
            <person name="Palmer J.M."/>
            <person name="Garnica D."/>
            <person name="Upadhyaya N."/>
            <person name="Rathjen J."/>
            <person name="Taylor J.M."/>
            <person name="Park R.F."/>
            <person name="Dodds P.N."/>
            <person name="Hirsch C.D."/>
            <person name="Kianian S.F."/>
            <person name="Figueroa M."/>
        </authorList>
    </citation>
    <scope>NUCLEOTIDE SEQUENCE [LARGE SCALE GENOMIC DNA]</scope>
    <source>
        <strain evidence="2">12SD80</strain>
    </source>
</reference>
<gene>
    <name evidence="2" type="ORF">PCASD_17531</name>
</gene>